<name>A0ABT5QCZ2_9PSED</name>
<sequence>MASLEWKEHLLDIFAATVNQQTLEEAAEDMASLSFCYPGLHENYLRTFDFSIKALQAGDNYPVECVNRSGYKVRDAESALELVEDLKKIYMRIYVAGEVEGN</sequence>
<dbReference type="Proteomes" id="UP001217610">
    <property type="component" value="Unassembled WGS sequence"/>
</dbReference>
<dbReference type="RefSeq" id="WP_123393345.1">
    <property type="nucleotide sequence ID" value="NZ_JAMDGR010000025.1"/>
</dbReference>
<proteinExistence type="predicted"/>
<organism evidence="1 2">
    <name type="scientific">Pseudomonas idahonensis</name>
    <dbReference type="NCBI Taxonomy" id="2942628"/>
    <lineage>
        <taxon>Bacteria</taxon>
        <taxon>Pseudomonadati</taxon>
        <taxon>Pseudomonadota</taxon>
        <taxon>Gammaproteobacteria</taxon>
        <taxon>Pseudomonadales</taxon>
        <taxon>Pseudomonadaceae</taxon>
        <taxon>Pseudomonas</taxon>
    </lineage>
</organism>
<evidence type="ECO:0000313" key="1">
    <source>
        <dbReference type="EMBL" id="MDD1151794.1"/>
    </source>
</evidence>
<protein>
    <submittedName>
        <fullName evidence="1">Uncharacterized protein</fullName>
    </submittedName>
</protein>
<comment type="caution">
    <text evidence="1">The sequence shown here is derived from an EMBL/GenBank/DDBJ whole genome shotgun (WGS) entry which is preliminary data.</text>
</comment>
<accession>A0ABT5QCZ2</accession>
<reference evidence="1 2" key="1">
    <citation type="submission" date="2022-05" db="EMBL/GenBank/DDBJ databases">
        <title>Novel Pseudomonas spp. Isolated from a Rainbow Trout Aquaculture Facility.</title>
        <authorList>
            <person name="Testerman T."/>
            <person name="Graf J."/>
        </authorList>
    </citation>
    <scope>NUCLEOTIDE SEQUENCE [LARGE SCALE GENOMIC DNA]</scope>
    <source>
        <strain evidence="1 2">ID357</strain>
    </source>
</reference>
<dbReference type="EMBL" id="JAMDGR010000025">
    <property type="protein sequence ID" value="MDD1151794.1"/>
    <property type="molecule type" value="Genomic_DNA"/>
</dbReference>
<gene>
    <name evidence="1" type="ORF">M5G25_26315</name>
</gene>
<evidence type="ECO:0000313" key="2">
    <source>
        <dbReference type="Proteomes" id="UP001217610"/>
    </source>
</evidence>
<keyword evidence="2" id="KW-1185">Reference proteome</keyword>